<dbReference type="Proteomes" id="UP000216752">
    <property type="component" value="Chromosome"/>
</dbReference>
<dbReference type="InterPro" id="IPR004089">
    <property type="entry name" value="MCPsignal_dom"/>
</dbReference>
<gene>
    <name evidence="7" type="ORF">SPSIL_035540</name>
</gene>
<feature type="domain" description="Methyl-accepting transducer" evidence="5">
    <location>
        <begin position="272"/>
        <end position="508"/>
    </location>
</feature>
<protein>
    <recommendedName>
        <fullName evidence="9">Methyl-accepting chemotaxis protein McpB</fullName>
    </recommendedName>
</protein>
<dbReference type="Pfam" id="PF00015">
    <property type="entry name" value="MCPsignal"/>
    <property type="match status" value="1"/>
</dbReference>
<dbReference type="CDD" id="cd11386">
    <property type="entry name" value="MCP_signal"/>
    <property type="match status" value="1"/>
</dbReference>
<evidence type="ECO:0000259" key="6">
    <source>
        <dbReference type="PROSITE" id="PS50885"/>
    </source>
</evidence>
<evidence type="ECO:0000313" key="8">
    <source>
        <dbReference type="Proteomes" id="UP000216752"/>
    </source>
</evidence>
<name>A0ABZ3INV0_9FIRM</name>
<feature type="domain" description="HAMP" evidence="6">
    <location>
        <begin position="226"/>
        <end position="253"/>
    </location>
</feature>
<evidence type="ECO:0000313" key="7">
    <source>
        <dbReference type="EMBL" id="XFO67356.1"/>
    </source>
</evidence>
<sequence length="558" mass="59891">MSFLQSSRGKLIFLGLIVSIMVIINSILILQIIYSNKQVSSFSYPAVSLSNKMVLAITEVQQYLSDISATRAQDGKDDGFKNAEESAAIFKESLTKYKLLKPENGLALREYEKAFDEYYQLGKKMAQQYVSYGPTEGNKLMPEFDAKAEKLSKFSEQIREESEKDIASNLDKVDFEVKLLFALLLASGLFSVALCVIIAKKIISSLSLITNGIKKDENGYITINEISIQSKDEFGEIAQSINTLIKQVKEFVKQVSSSTGELSASSEELNASAEQSAQAANQVAQVIAGMASGAEKQMIAVDATDSIINKMSEGIQQIASSANTVSGTSEKSAGSAQKGTQAIETAISQMGNIESTVTRSAQVVTKLGERSHEIGQIVDTISGIAEQTNLLALNAAIEAARAGEQGRGFAVVAEEVRKLAEQSQEAAKHITGLITEIQKDTETAVIAMEEGTKEVGIGAAVVNDAGQAFEDIYRSINNVSAQMREISASLQQMANGTQQVVESVHEIDIISKDFSGQAQTVSAATEEQSATIEEIAASSQALAKMAADLTNAVNTFKM</sequence>
<proteinExistence type="inferred from homology"/>
<accession>A0ABZ3INV0</accession>
<evidence type="ECO:0000259" key="5">
    <source>
        <dbReference type="PROSITE" id="PS50111"/>
    </source>
</evidence>
<dbReference type="PROSITE" id="PS50111">
    <property type="entry name" value="CHEMOTAXIS_TRANSDUC_2"/>
    <property type="match status" value="1"/>
</dbReference>
<evidence type="ECO:0008006" key="9">
    <source>
        <dbReference type="Google" id="ProtNLM"/>
    </source>
</evidence>
<dbReference type="InterPro" id="IPR003660">
    <property type="entry name" value="HAMP_dom"/>
</dbReference>
<dbReference type="Gene3D" id="6.10.340.10">
    <property type="match status" value="1"/>
</dbReference>
<dbReference type="SUPFAM" id="SSF58104">
    <property type="entry name" value="Methyl-accepting chemotaxis protein (MCP) signaling domain"/>
    <property type="match status" value="1"/>
</dbReference>
<evidence type="ECO:0000256" key="1">
    <source>
        <dbReference type="ARBA" id="ARBA00023224"/>
    </source>
</evidence>
<evidence type="ECO:0000256" key="3">
    <source>
        <dbReference type="PROSITE-ProRule" id="PRU00284"/>
    </source>
</evidence>
<dbReference type="InterPro" id="IPR004090">
    <property type="entry name" value="Chemotax_Me-accpt_rcpt"/>
</dbReference>
<dbReference type="PANTHER" id="PTHR32089">
    <property type="entry name" value="METHYL-ACCEPTING CHEMOTAXIS PROTEIN MCPB"/>
    <property type="match status" value="1"/>
</dbReference>
<keyword evidence="4" id="KW-1133">Transmembrane helix</keyword>
<keyword evidence="4" id="KW-0472">Membrane</keyword>
<keyword evidence="4" id="KW-0812">Transmembrane</keyword>
<dbReference type="Gene3D" id="1.10.287.950">
    <property type="entry name" value="Methyl-accepting chemotaxis protein"/>
    <property type="match status" value="1"/>
</dbReference>
<dbReference type="PANTHER" id="PTHR32089:SF112">
    <property type="entry name" value="LYSOZYME-LIKE PROTEIN-RELATED"/>
    <property type="match status" value="1"/>
</dbReference>
<keyword evidence="1 3" id="KW-0807">Transducer</keyword>
<dbReference type="SMART" id="SM00283">
    <property type="entry name" value="MA"/>
    <property type="match status" value="1"/>
</dbReference>
<dbReference type="RefSeq" id="WP_094603170.1">
    <property type="nucleotide sequence ID" value="NZ_CP155573.1"/>
</dbReference>
<comment type="similarity">
    <text evidence="2">Belongs to the methyl-accepting chemotaxis (MCP) protein family.</text>
</comment>
<evidence type="ECO:0000256" key="2">
    <source>
        <dbReference type="ARBA" id="ARBA00029447"/>
    </source>
</evidence>
<dbReference type="PRINTS" id="PR00260">
    <property type="entry name" value="CHEMTRNSDUCR"/>
</dbReference>
<reference evidence="7" key="1">
    <citation type="submission" date="2024-05" db="EMBL/GenBank/DDBJ databases">
        <title>Isolation and characterization of Sporomusa carbonis sp. nov., a carboxydotrophic hydrogenogen in the genus of Sporomusa isolated from a charcoal burning pile.</title>
        <authorList>
            <person name="Boeer T."/>
            <person name="Rosenbaum F."/>
            <person name="Eysell L."/>
            <person name="Mueller V."/>
            <person name="Daniel R."/>
            <person name="Poehlein A."/>
        </authorList>
    </citation>
    <scope>NUCLEOTIDE SEQUENCE [LARGE SCALE GENOMIC DNA]</scope>
    <source>
        <strain evidence="7">DSM 10669</strain>
    </source>
</reference>
<feature type="transmembrane region" description="Helical" evidence="4">
    <location>
        <begin position="12"/>
        <end position="34"/>
    </location>
</feature>
<organism evidence="7 8">
    <name type="scientific">Sporomusa silvacetica DSM 10669</name>
    <dbReference type="NCBI Taxonomy" id="1123289"/>
    <lineage>
        <taxon>Bacteria</taxon>
        <taxon>Bacillati</taxon>
        <taxon>Bacillota</taxon>
        <taxon>Negativicutes</taxon>
        <taxon>Selenomonadales</taxon>
        <taxon>Sporomusaceae</taxon>
        <taxon>Sporomusa</taxon>
    </lineage>
</organism>
<keyword evidence="8" id="KW-1185">Reference proteome</keyword>
<dbReference type="EMBL" id="CP155573">
    <property type="protein sequence ID" value="XFO67356.1"/>
    <property type="molecule type" value="Genomic_DNA"/>
</dbReference>
<dbReference type="PROSITE" id="PS50885">
    <property type="entry name" value="HAMP"/>
    <property type="match status" value="1"/>
</dbReference>
<evidence type="ECO:0000256" key="4">
    <source>
        <dbReference type="SAM" id="Phobius"/>
    </source>
</evidence>